<proteinExistence type="inferred from homology"/>
<dbReference type="PANTHER" id="PTHR33048">
    <property type="entry name" value="PTH11-LIKE INTEGRAL MEMBRANE PROTEIN (AFU_ORTHOLOGUE AFUA_5G11245)"/>
    <property type="match status" value="1"/>
</dbReference>
<dbReference type="Proteomes" id="UP000184330">
    <property type="component" value="Unassembled WGS sequence"/>
</dbReference>
<evidence type="ECO:0000259" key="7">
    <source>
        <dbReference type="Pfam" id="PF20684"/>
    </source>
</evidence>
<comment type="subcellular location">
    <subcellularLocation>
        <location evidence="1">Membrane</location>
        <topology evidence="1">Multi-pass membrane protein</topology>
    </subcellularLocation>
</comment>
<dbReference type="EMBL" id="FJOG01000075">
    <property type="protein sequence ID" value="CZR69627.1"/>
    <property type="molecule type" value="Genomic_DNA"/>
</dbReference>
<protein>
    <submittedName>
        <fullName evidence="8">Related to integral membrane protein pth11</fullName>
    </submittedName>
</protein>
<feature type="transmembrane region" description="Helical" evidence="6">
    <location>
        <begin position="121"/>
        <end position="142"/>
    </location>
</feature>
<keyword evidence="9" id="KW-1185">Reference proteome</keyword>
<dbReference type="GO" id="GO:0016020">
    <property type="term" value="C:membrane"/>
    <property type="evidence" value="ECO:0007669"/>
    <property type="project" value="UniProtKB-SubCell"/>
</dbReference>
<dbReference type="PANTHER" id="PTHR33048:SF93">
    <property type="entry name" value="INTEGRAL MEMBRANE PROTEIN"/>
    <property type="match status" value="1"/>
</dbReference>
<keyword evidence="3 6" id="KW-1133">Transmembrane helix</keyword>
<name>A0A1L7XX91_9HELO</name>
<evidence type="ECO:0000256" key="3">
    <source>
        <dbReference type="ARBA" id="ARBA00022989"/>
    </source>
</evidence>
<reference evidence="8 9" key="1">
    <citation type="submission" date="2016-03" db="EMBL/GenBank/DDBJ databases">
        <authorList>
            <person name="Ploux O."/>
        </authorList>
    </citation>
    <scope>NUCLEOTIDE SEQUENCE [LARGE SCALE GENOMIC DNA]</scope>
    <source>
        <strain evidence="8 9">UAMH 11012</strain>
    </source>
</reference>
<feature type="transmembrane region" description="Helical" evidence="6">
    <location>
        <begin position="89"/>
        <end position="114"/>
    </location>
</feature>
<feature type="transmembrane region" description="Helical" evidence="6">
    <location>
        <begin position="201"/>
        <end position="220"/>
    </location>
</feature>
<sequence length="371" mass="40924">MYFVGRNGPLIMAVMWVETLIALAFVAARIYTRTRLIRNIFLEDHLITISMVLFFGYTILCTVATLNGMGSHAADLGLPQTVKAVKWEIAGQCFNIMAIATSKSSVAVFLIRIVNRKLHTWLLCFCIFSTTFVCVSCIVFMFTQCTPLESIFNPTIPHTCYINFTANAIFSGSYTTAMDFVLAIFPWFILWKLKMKRKERLTIAFGLSLGVFAGICGIVRAVELRGIAGKADYTYLTMPLILWGSTELLVCIMCASIPVLRPLYKKVRGTASSSVQYELGDARSRSLGTNTKGTTKSGYLTSSVSQRLSGAFGNQPNSTSSLRGSSTNIIMAGGQENLSDDNIMLRDIPGRLESGLGRGIQMTREVEISYK</sequence>
<keyword evidence="2 6" id="KW-0812">Transmembrane</keyword>
<dbReference type="InterPro" id="IPR049326">
    <property type="entry name" value="Rhodopsin_dom_fungi"/>
</dbReference>
<evidence type="ECO:0000313" key="9">
    <source>
        <dbReference type="Proteomes" id="UP000184330"/>
    </source>
</evidence>
<dbReference type="OrthoDB" id="5417844at2759"/>
<gene>
    <name evidence="8" type="ORF">PAC_19527</name>
</gene>
<evidence type="ECO:0000313" key="8">
    <source>
        <dbReference type="EMBL" id="CZR69627.1"/>
    </source>
</evidence>
<feature type="transmembrane region" description="Helical" evidence="6">
    <location>
        <begin position="44"/>
        <end position="69"/>
    </location>
</feature>
<dbReference type="InterPro" id="IPR052337">
    <property type="entry name" value="SAT4-like"/>
</dbReference>
<evidence type="ECO:0000256" key="2">
    <source>
        <dbReference type="ARBA" id="ARBA00022692"/>
    </source>
</evidence>
<feature type="domain" description="Rhodopsin" evidence="7">
    <location>
        <begin position="28"/>
        <end position="266"/>
    </location>
</feature>
<organism evidence="8 9">
    <name type="scientific">Phialocephala subalpina</name>
    <dbReference type="NCBI Taxonomy" id="576137"/>
    <lineage>
        <taxon>Eukaryota</taxon>
        <taxon>Fungi</taxon>
        <taxon>Dikarya</taxon>
        <taxon>Ascomycota</taxon>
        <taxon>Pezizomycotina</taxon>
        <taxon>Leotiomycetes</taxon>
        <taxon>Helotiales</taxon>
        <taxon>Mollisiaceae</taxon>
        <taxon>Phialocephala</taxon>
        <taxon>Phialocephala fortinii species complex</taxon>
    </lineage>
</organism>
<feature type="transmembrane region" description="Helical" evidence="6">
    <location>
        <begin position="12"/>
        <end position="32"/>
    </location>
</feature>
<comment type="similarity">
    <text evidence="5">Belongs to the SAT4 family.</text>
</comment>
<feature type="transmembrane region" description="Helical" evidence="6">
    <location>
        <begin position="240"/>
        <end position="260"/>
    </location>
</feature>
<feature type="transmembrane region" description="Helical" evidence="6">
    <location>
        <begin position="162"/>
        <end position="189"/>
    </location>
</feature>
<dbReference type="AlphaFoldDB" id="A0A1L7XX91"/>
<evidence type="ECO:0000256" key="5">
    <source>
        <dbReference type="ARBA" id="ARBA00038359"/>
    </source>
</evidence>
<evidence type="ECO:0000256" key="1">
    <source>
        <dbReference type="ARBA" id="ARBA00004141"/>
    </source>
</evidence>
<dbReference type="Pfam" id="PF20684">
    <property type="entry name" value="Fung_rhodopsin"/>
    <property type="match status" value="1"/>
</dbReference>
<accession>A0A1L7XX91</accession>
<keyword evidence="4 6" id="KW-0472">Membrane</keyword>
<evidence type="ECO:0000256" key="6">
    <source>
        <dbReference type="SAM" id="Phobius"/>
    </source>
</evidence>
<evidence type="ECO:0000256" key="4">
    <source>
        <dbReference type="ARBA" id="ARBA00023136"/>
    </source>
</evidence>